<name>A0ABS7F161_9PROT</name>
<dbReference type="SUPFAM" id="SSF51735">
    <property type="entry name" value="NAD(P)-binding Rossmann-fold domains"/>
    <property type="match status" value="1"/>
</dbReference>
<dbReference type="Gene3D" id="1.10.1040.10">
    <property type="entry name" value="N-(1-d-carboxylethyl)-l-norvaline Dehydrogenase, domain 2"/>
    <property type="match status" value="1"/>
</dbReference>
<dbReference type="InterPro" id="IPR006115">
    <property type="entry name" value="6PGDH_NADP-bd"/>
</dbReference>
<reference evidence="5 6" key="1">
    <citation type="submission" date="2021-08" db="EMBL/GenBank/DDBJ databases">
        <title>Caldovatus sediminis gen. nov., sp. nov., a moderately thermophilic bacterium isolated from a hot spring.</title>
        <authorList>
            <person name="Hu C.-J."/>
            <person name="Li W.-J."/>
            <person name="Xian W.-D."/>
        </authorList>
    </citation>
    <scope>NUCLEOTIDE SEQUENCE [LARGE SCALE GENOMIC DNA]</scope>
    <source>
        <strain evidence="5 6">SYSU G05006</strain>
    </source>
</reference>
<protein>
    <submittedName>
        <fullName evidence="5">NAD(P)-dependent oxidoreductase</fullName>
    </submittedName>
</protein>
<evidence type="ECO:0000259" key="4">
    <source>
        <dbReference type="Pfam" id="PF14833"/>
    </source>
</evidence>
<keyword evidence="6" id="KW-1185">Reference proteome</keyword>
<dbReference type="InterPro" id="IPR015815">
    <property type="entry name" value="HIBADH-related"/>
</dbReference>
<evidence type="ECO:0000313" key="6">
    <source>
        <dbReference type="Proteomes" id="UP001519924"/>
    </source>
</evidence>
<accession>A0ABS7F161</accession>
<dbReference type="PANTHER" id="PTHR43060:SF15">
    <property type="entry name" value="3-HYDROXYISOBUTYRATE DEHYDROGENASE-LIKE 1, MITOCHONDRIAL-RELATED"/>
    <property type="match status" value="1"/>
</dbReference>
<dbReference type="InterPro" id="IPR008927">
    <property type="entry name" value="6-PGluconate_DH-like_C_sf"/>
</dbReference>
<proteinExistence type="predicted"/>
<dbReference type="Gene3D" id="3.40.50.720">
    <property type="entry name" value="NAD(P)-binding Rossmann-like Domain"/>
    <property type="match status" value="1"/>
</dbReference>
<dbReference type="SUPFAM" id="SSF48179">
    <property type="entry name" value="6-phosphogluconate dehydrogenase C-terminal domain-like"/>
    <property type="match status" value="1"/>
</dbReference>
<evidence type="ECO:0000313" key="5">
    <source>
        <dbReference type="EMBL" id="MBW8269294.1"/>
    </source>
</evidence>
<dbReference type="Pfam" id="PF14833">
    <property type="entry name" value="NAD_binding_11"/>
    <property type="match status" value="1"/>
</dbReference>
<dbReference type="Proteomes" id="UP001519924">
    <property type="component" value="Unassembled WGS sequence"/>
</dbReference>
<keyword evidence="1" id="KW-0560">Oxidoreductase</keyword>
<dbReference type="Pfam" id="PF03446">
    <property type="entry name" value="NAD_binding_2"/>
    <property type="match status" value="1"/>
</dbReference>
<evidence type="ECO:0000256" key="1">
    <source>
        <dbReference type="ARBA" id="ARBA00023002"/>
    </source>
</evidence>
<dbReference type="InterPro" id="IPR036291">
    <property type="entry name" value="NAD(P)-bd_dom_sf"/>
</dbReference>
<comment type="caution">
    <text evidence="5">The sequence shown here is derived from an EMBL/GenBank/DDBJ whole genome shotgun (WGS) entry which is preliminary data.</text>
</comment>
<sequence>MSAAPIRRIGFVGIGNMGWPMAANLVKAGFEVAVCDVAPGRAERFAAEVGGRAAASAAEAARGADCVVTIVPTSAEVAAAVAAMGDALAPGALLIDMTSGQPGRTREIAAALAARGVAMVDCPVSGGVPRARSGELAIMAGGAAADLDRAEPVLRAMGSSIHRCGPIGAGQAMKALNNLVSAGGFLIGVEALLIGQKFGLDPQKMVEVLNASTGMNNSTQKKFAQYVLSRRFDAGFTLDLMVKDLSIALEVGRETATPTPFAALCREMWAAALAALGPGQDHTAMAKLSEQLAGNTILGGNKGP</sequence>
<dbReference type="InterPro" id="IPR013328">
    <property type="entry name" value="6PGD_dom2"/>
</dbReference>
<feature type="domain" description="6-phosphogluconate dehydrogenase NADP-binding" evidence="3">
    <location>
        <begin position="8"/>
        <end position="162"/>
    </location>
</feature>
<dbReference type="InterPro" id="IPR029154">
    <property type="entry name" value="HIBADH-like_NADP-bd"/>
</dbReference>
<evidence type="ECO:0000259" key="3">
    <source>
        <dbReference type="Pfam" id="PF03446"/>
    </source>
</evidence>
<evidence type="ECO:0000256" key="2">
    <source>
        <dbReference type="ARBA" id="ARBA00023027"/>
    </source>
</evidence>
<gene>
    <name evidence="5" type="ORF">K1J50_07310</name>
</gene>
<keyword evidence="2" id="KW-0520">NAD</keyword>
<dbReference type="PANTHER" id="PTHR43060">
    <property type="entry name" value="3-HYDROXYISOBUTYRATE DEHYDROGENASE-LIKE 1, MITOCHONDRIAL-RELATED"/>
    <property type="match status" value="1"/>
</dbReference>
<organism evidence="5 6">
    <name type="scientific">Caldovatus aquaticus</name>
    <dbReference type="NCBI Taxonomy" id="2865671"/>
    <lineage>
        <taxon>Bacteria</taxon>
        <taxon>Pseudomonadati</taxon>
        <taxon>Pseudomonadota</taxon>
        <taxon>Alphaproteobacteria</taxon>
        <taxon>Acetobacterales</taxon>
        <taxon>Roseomonadaceae</taxon>
        <taxon>Caldovatus</taxon>
    </lineage>
</organism>
<feature type="domain" description="3-hydroxyisobutyrate dehydrogenase-like NAD-binding" evidence="4">
    <location>
        <begin position="168"/>
        <end position="288"/>
    </location>
</feature>
<dbReference type="EMBL" id="JAHZUY010000013">
    <property type="protein sequence ID" value="MBW8269294.1"/>
    <property type="molecule type" value="Genomic_DNA"/>
</dbReference>
<dbReference type="PIRSF" id="PIRSF000103">
    <property type="entry name" value="HIBADH"/>
    <property type="match status" value="1"/>
</dbReference>
<dbReference type="RefSeq" id="WP_220117052.1">
    <property type="nucleotide sequence ID" value="NZ_JAHZUY010000013.1"/>
</dbReference>